<dbReference type="OrthoDB" id="5523713at2"/>
<organism evidence="2 3">
    <name type="scientific">Corallococcus sicarius</name>
    <dbReference type="NCBI Taxonomy" id="2316726"/>
    <lineage>
        <taxon>Bacteria</taxon>
        <taxon>Pseudomonadati</taxon>
        <taxon>Myxococcota</taxon>
        <taxon>Myxococcia</taxon>
        <taxon>Myxococcales</taxon>
        <taxon>Cystobacterineae</taxon>
        <taxon>Myxococcaceae</taxon>
        <taxon>Corallococcus</taxon>
    </lineage>
</organism>
<evidence type="ECO:0000313" key="3">
    <source>
        <dbReference type="Proteomes" id="UP000273405"/>
    </source>
</evidence>
<feature type="signal peptide" evidence="1">
    <location>
        <begin position="1"/>
        <end position="24"/>
    </location>
</feature>
<sequence>MKRFTKSFGMSVALALLAAPVAYAGLKTTFNLNINTVSRYAEGSMGSTRNTADNIQRIYCRSDADAVGSEVMRCYATNTAGVSVTCSSSSPVLIRSLQAAGDESYVAFTWDVNGVCQSFDVLKGSHLAPKDP</sequence>
<gene>
    <name evidence="2" type="ORF">D7X12_17660</name>
</gene>
<proteinExistence type="predicted"/>
<dbReference type="RefSeq" id="WP_120626439.1">
    <property type="nucleotide sequence ID" value="NZ_RAWG01000102.1"/>
</dbReference>
<comment type="caution">
    <text evidence="2">The sequence shown here is derived from an EMBL/GenBank/DDBJ whole genome shotgun (WGS) entry which is preliminary data.</text>
</comment>
<accession>A0A3A8NBC3</accession>
<evidence type="ECO:0000313" key="2">
    <source>
        <dbReference type="EMBL" id="RKH41667.1"/>
    </source>
</evidence>
<evidence type="ECO:0000256" key="1">
    <source>
        <dbReference type="SAM" id="SignalP"/>
    </source>
</evidence>
<dbReference type="AlphaFoldDB" id="A0A3A8NBC3"/>
<name>A0A3A8NBC3_9BACT</name>
<dbReference type="EMBL" id="RAWG01000102">
    <property type="protein sequence ID" value="RKH41667.1"/>
    <property type="molecule type" value="Genomic_DNA"/>
</dbReference>
<protein>
    <submittedName>
        <fullName evidence="2">Uncharacterized protein</fullName>
    </submittedName>
</protein>
<dbReference type="Proteomes" id="UP000273405">
    <property type="component" value="Unassembled WGS sequence"/>
</dbReference>
<reference evidence="3" key="1">
    <citation type="submission" date="2018-09" db="EMBL/GenBank/DDBJ databases">
        <authorList>
            <person name="Livingstone P.G."/>
            <person name="Whitworth D.E."/>
        </authorList>
    </citation>
    <scope>NUCLEOTIDE SEQUENCE [LARGE SCALE GENOMIC DNA]</scope>
    <source>
        <strain evidence="3">CA040B</strain>
    </source>
</reference>
<feature type="chain" id="PRO_5017366990" evidence="1">
    <location>
        <begin position="25"/>
        <end position="132"/>
    </location>
</feature>
<keyword evidence="3" id="KW-1185">Reference proteome</keyword>
<keyword evidence="1" id="KW-0732">Signal</keyword>